<keyword evidence="2" id="KW-1185">Reference proteome</keyword>
<evidence type="ECO:0008006" key="3">
    <source>
        <dbReference type="Google" id="ProtNLM"/>
    </source>
</evidence>
<dbReference type="InterPro" id="IPR025255">
    <property type="entry name" value="DUF4202"/>
</dbReference>
<organism evidence="1 2">
    <name type="scientific">Anditalea andensis</name>
    <dbReference type="NCBI Taxonomy" id="1048983"/>
    <lineage>
        <taxon>Bacteria</taxon>
        <taxon>Pseudomonadati</taxon>
        <taxon>Bacteroidota</taxon>
        <taxon>Cytophagia</taxon>
        <taxon>Cytophagales</taxon>
        <taxon>Cytophagaceae</taxon>
        <taxon>Anditalea</taxon>
    </lineage>
</organism>
<dbReference type="eggNOG" id="COG1670">
    <property type="taxonomic scope" value="Bacteria"/>
</dbReference>
<dbReference type="PANTHER" id="PTHR41729">
    <property type="entry name" value="GLUTAMYL-TRNA SYNTHETASE"/>
    <property type="match status" value="1"/>
</dbReference>
<accession>A0A074LEU6</accession>
<evidence type="ECO:0000313" key="1">
    <source>
        <dbReference type="EMBL" id="KEO72317.1"/>
    </source>
</evidence>
<name>A0A074LEU6_9BACT</name>
<sequence>MDNRFHITIADIDALNSQDPHLDVFEGKKIPKELLYSQRMTDMLHRFCPDASENLQIAIRAQHIQRFTHPREKYPMDRIGYLQWRTELKKFHGEKAAGIMRANGYAEEDIQKVDDLINKRRLKTDPEAQTLEDVVCLVFLQYYFDEFIVKHVHEENKTIDIVQKTWKKMSDKGHAYALSMTHSDQALNVVNKALAQNT</sequence>
<dbReference type="STRING" id="1048983.EL17_16340"/>
<dbReference type="EMBL" id="JMIH01000024">
    <property type="protein sequence ID" value="KEO72317.1"/>
    <property type="molecule type" value="Genomic_DNA"/>
</dbReference>
<reference evidence="1 2" key="1">
    <citation type="submission" date="2014-04" db="EMBL/GenBank/DDBJ databases">
        <title>Characterization and application of a salt tolerant electro-active bacterium.</title>
        <authorList>
            <person name="Yang L."/>
            <person name="Wei S."/>
            <person name="Tay Q.X.M."/>
        </authorList>
    </citation>
    <scope>NUCLEOTIDE SEQUENCE [LARGE SCALE GENOMIC DNA]</scope>
    <source>
        <strain evidence="1 2">LY1</strain>
    </source>
</reference>
<gene>
    <name evidence="1" type="ORF">EL17_16340</name>
</gene>
<dbReference type="OrthoDB" id="9799165at2"/>
<proteinExistence type="predicted"/>
<dbReference type="PANTHER" id="PTHR41729:SF1">
    <property type="entry name" value="GLUTAMYL-TRNA SYNTHETASE"/>
    <property type="match status" value="1"/>
</dbReference>
<dbReference type="Pfam" id="PF13875">
    <property type="entry name" value="DUF4202"/>
    <property type="match status" value="1"/>
</dbReference>
<dbReference type="AlphaFoldDB" id="A0A074LEU6"/>
<evidence type="ECO:0000313" key="2">
    <source>
        <dbReference type="Proteomes" id="UP000027821"/>
    </source>
</evidence>
<dbReference type="Proteomes" id="UP000027821">
    <property type="component" value="Unassembled WGS sequence"/>
</dbReference>
<protein>
    <recommendedName>
        <fullName evidence="3">Glutamyl-tRNA synthetase</fullName>
    </recommendedName>
</protein>
<dbReference type="RefSeq" id="WP_035076707.1">
    <property type="nucleotide sequence ID" value="NZ_JMIH01000024.1"/>
</dbReference>
<comment type="caution">
    <text evidence="1">The sequence shown here is derived from an EMBL/GenBank/DDBJ whole genome shotgun (WGS) entry which is preliminary data.</text>
</comment>